<feature type="transmembrane region" description="Helical" evidence="5">
    <location>
        <begin position="195"/>
        <end position="214"/>
    </location>
</feature>
<feature type="transmembrane region" description="Helical" evidence="5">
    <location>
        <begin position="145"/>
        <end position="166"/>
    </location>
</feature>
<dbReference type="SUPFAM" id="SSF52317">
    <property type="entry name" value="Class I glutamine amidotransferase-like"/>
    <property type="match status" value="1"/>
</dbReference>
<dbReference type="Proteomes" id="UP000321578">
    <property type="component" value="Unassembled WGS sequence"/>
</dbReference>
<dbReference type="Pfam" id="PF01381">
    <property type="entry name" value="HTH_3"/>
    <property type="match status" value="1"/>
</dbReference>
<dbReference type="InterPro" id="IPR001387">
    <property type="entry name" value="Cro/C1-type_HTH"/>
</dbReference>
<keyword evidence="4 5" id="KW-0472">Membrane</keyword>
<evidence type="ECO:0000256" key="1">
    <source>
        <dbReference type="ARBA" id="ARBA00004141"/>
    </source>
</evidence>
<evidence type="ECO:0000313" key="8">
    <source>
        <dbReference type="Proteomes" id="UP000321578"/>
    </source>
</evidence>
<dbReference type="PANTHER" id="PTHR43130">
    <property type="entry name" value="ARAC-FAMILY TRANSCRIPTIONAL REGULATOR"/>
    <property type="match status" value="1"/>
</dbReference>
<evidence type="ECO:0000256" key="3">
    <source>
        <dbReference type="ARBA" id="ARBA00022989"/>
    </source>
</evidence>
<organism evidence="7 8">
    <name type="scientific">Subsaximicrobium wynnwilliamsii</name>
    <dbReference type="NCBI Taxonomy" id="291179"/>
    <lineage>
        <taxon>Bacteria</taxon>
        <taxon>Pseudomonadati</taxon>
        <taxon>Bacteroidota</taxon>
        <taxon>Flavobacteriia</taxon>
        <taxon>Flavobacteriales</taxon>
        <taxon>Flavobacteriaceae</taxon>
        <taxon>Subsaximicrobium</taxon>
    </lineage>
</organism>
<evidence type="ECO:0000256" key="5">
    <source>
        <dbReference type="SAM" id="Phobius"/>
    </source>
</evidence>
<evidence type="ECO:0000256" key="4">
    <source>
        <dbReference type="ARBA" id="ARBA00023136"/>
    </source>
</evidence>
<gene>
    <name evidence="7" type="ORF">ESY86_02385</name>
</gene>
<dbReference type="Pfam" id="PF01965">
    <property type="entry name" value="DJ-1_PfpI"/>
    <property type="match status" value="1"/>
</dbReference>
<dbReference type="PROSITE" id="PS50943">
    <property type="entry name" value="HTH_CROC1"/>
    <property type="match status" value="1"/>
</dbReference>
<dbReference type="InterPro" id="IPR052158">
    <property type="entry name" value="INH-QAR"/>
</dbReference>
<evidence type="ECO:0000259" key="6">
    <source>
        <dbReference type="PROSITE" id="PS50943"/>
    </source>
</evidence>
<dbReference type="EMBL" id="VORO01000002">
    <property type="protein sequence ID" value="TXD90828.1"/>
    <property type="molecule type" value="Genomic_DNA"/>
</dbReference>
<protein>
    <submittedName>
        <fullName evidence="7">DUF4870 domain-containing protein</fullName>
    </submittedName>
</protein>
<sequence>MEKQTIGKKLAYQRKLKGYTQDILSEKSNVAIRTIQRIEKDEVNPQLQTIKLLADALKIEVDDLIILENPKEEALQNKWLLFLHGSPLLGFIFPFSVLFPLFIWLHKRDDNPIYNQHGIKIINFQLSVTILYILAFISLVTVEGWGFLFFIAVVPFNILVISYNLFKAITAQKCYYPLSFPFLKTNTKKHLKKPFQLLSITAILTIMILCVSFTNKNKYYKGIISNNLSDSILTSKQTLEVNKIAFYLQDGVEVLDFSGPMEVFAYAGYEIFIVSKTTHPITTQGIMKIIPQYSIKNAPSADILAFFGGNSSEAYKDIEVINWVKSQNSTKYYFSVCTGAFILAESDILKGKTATTFHNALDEFEYKYPETTVLKNIRFVDNGNVITTAGISAGIDGALHLVAKLKGFNAARKVAYYMEYDKWIPGEGLILSDDNPYKNFIGNGKFDDYVGIYEFQNNTDIILKVNSNEQSLYAKVNGRNYPIFFIKDNIFLNVDEEKIIFERNSNDEILGFKAAEKNSKFYAKLN</sequence>
<dbReference type="Gene3D" id="1.10.260.40">
    <property type="entry name" value="lambda repressor-like DNA-binding domains"/>
    <property type="match status" value="1"/>
</dbReference>
<dbReference type="GO" id="GO:0003677">
    <property type="term" value="F:DNA binding"/>
    <property type="evidence" value="ECO:0007669"/>
    <property type="project" value="InterPro"/>
</dbReference>
<dbReference type="SUPFAM" id="SSF47413">
    <property type="entry name" value="lambda repressor-like DNA-binding domains"/>
    <property type="match status" value="1"/>
</dbReference>
<comment type="caution">
    <text evidence="7">The sequence shown here is derived from an EMBL/GenBank/DDBJ whole genome shotgun (WGS) entry which is preliminary data.</text>
</comment>
<dbReference type="PANTHER" id="PTHR43130:SF14">
    <property type="entry name" value="DJ-1_PFPI DOMAIN-CONTAINING PROTEIN"/>
    <property type="match status" value="1"/>
</dbReference>
<feature type="transmembrane region" description="Helical" evidence="5">
    <location>
        <begin position="117"/>
        <end position="139"/>
    </location>
</feature>
<dbReference type="InterPro" id="IPR029062">
    <property type="entry name" value="Class_I_gatase-like"/>
</dbReference>
<dbReference type="InterPro" id="IPR002818">
    <property type="entry name" value="DJ-1/PfpI"/>
</dbReference>
<comment type="subcellular location">
    <subcellularLocation>
        <location evidence="1">Membrane</location>
        <topology evidence="1">Multi-pass membrane protein</topology>
    </subcellularLocation>
</comment>
<feature type="domain" description="HTH cro/C1-type" evidence="6">
    <location>
        <begin position="10"/>
        <end position="64"/>
    </location>
</feature>
<dbReference type="GO" id="GO:0006355">
    <property type="term" value="P:regulation of DNA-templated transcription"/>
    <property type="evidence" value="ECO:0007669"/>
    <property type="project" value="TreeGrafter"/>
</dbReference>
<reference evidence="7 8" key="1">
    <citation type="submission" date="2019-08" db="EMBL/GenBank/DDBJ databases">
        <title>Genomes of Subsaximicrobium wynnwilliamsii strains.</title>
        <authorList>
            <person name="Bowman J.P."/>
        </authorList>
    </citation>
    <scope>NUCLEOTIDE SEQUENCE [LARGE SCALE GENOMIC DNA]</scope>
    <source>
        <strain evidence="7 8">2-80-2</strain>
    </source>
</reference>
<evidence type="ECO:0000256" key="2">
    <source>
        <dbReference type="ARBA" id="ARBA00022692"/>
    </source>
</evidence>
<evidence type="ECO:0000313" key="7">
    <source>
        <dbReference type="EMBL" id="TXD90828.1"/>
    </source>
</evidence>
<dbReference type="CDD" id="cd03139">
    <property type="entry name" value="GATase1_PfpI_2"/>
    <property type="match status" value="1"/>
</dbReference>
<accession>A0A5C6ZMC3</accession>
<name>A0A5C6ZMC3_9FLAO</name>
<dbReference type="SMART" id="SM00530">
    <property type="entry name" value="HTH_XRE"/>
    <property type="match status" value="1"/>
</dbReference>
<keyword evidence="8" id="KW-1185">Reference proteome</keyword>
<dbReference type="CDD" id="cd00093">
    <property type="entry name" value="HTH_XRE"/>
    <property type="match status" value="1"/>
</dbReference>
<dbReference type="OrthoDB" id="6382410at2"/>
<dbReference type="Gene3D" id="3.40.50.880">
    <property type="match status" value="1"/>
</dbReference>
<dbReference type="Pfam" id="PF09685">
    <property type="entry name" value="MamF_MmsF"/>
    <property type="match status" value="1"/>
</dbReference>
<dbReference type="InterPro" id="IPR010982">
    <property type="entry name" value="Lambda_DNA-bd_dom_sf"/>
</dbReference>
<dbReference type="RefSeq" id="WP_147084930.1">
    <property type="nucleotide sequence ID" value="NZ_VORM01000001.1"/>
</dbReference>
<proteinExistence type="predicted"/>
<keyword evidence="3 5" id="KW-1133">Transmembrane helix</keyword>
<keyword evidence="2 5" id="KW-0812">Transmembrane</keyword>
<dbReference type="InterPro" id="IPR019109">
    <property type="entry name" value="MamF_MmsF"/>
</dbReference>
<dbReference type="AlphaFoldDB" id="A0A5C6ZMC3"/>
<feature type="transmembrane region" description="Helical" evidence="5">
    <location>
        <begin position="79"/>
        <end position="105"/>
    </location>
</feature>